<comment type="caution">
    <text evidence="2">The sequence shown here is derived from an EMBL/GenBank/DDBJ whole genome shotgun (WGS) entry which is preliminary data.</text>
</comment>
<sequence length="92" mass="10132">MNLLFAFTAMTCSRALANEWPLSAVTAPGLPAQFATAPSTNIFPLLCAGALYKMALKRRSAHTSLHQQLPLHFGMLMLLVKYWGKKPTKLKS</sequence>
<evidence type="ECO:0000256" key="1">
    <source>
        <dbReference type="SAM" id="SignalP"/>
    </source>
</evidence>
<gene>
    <name evidence="2" type="ORF">T05_5556</name>
</gene>
<dbReference type="AlphaFoldDB" id="A0A0V0T244"/>
<evidence type="ECO:0000313" key="2">
    <source>
        <dbReference type="EMBL" id="KRX32547.1"/>
    </source>
</evidence>
<dbReference type="Proteomes" id="UP000055048">
    <property type="component" value="Unassembled WGS sequence"/>
</dbReference>
<feature type="chain" id="PRO_5006868954" evidence="1">
    <location>
        <begin position="18"/>
        <end position="92"/>
    </location>
</feature>
<reference evidence="2 3" key="1">
    <citation type="submission" date="2015-01" db="EMBL/GenBank/DDBJ databases">
        <title>Evolution of Trichinella species and genotypes.</title>
        <authorList>
            <person name="Korhonen P.K."/>
            <person name="Edoardo P."/>
            <person name="Giuseppe L.R."/>
            <person name="Gasser R.B."/>
        </authorList>
    </citation>
    <scope>NUCLEOTIDE SEQUENCE [LARGE SCALE GENOMIC DNA]</scope>
    <source>
        <strain evidence="2">ISS417</strain>
    </source>
</reference>
<accession>A0A0V0T244</accession>
<name>A0A0V0T244_9BILA</name>
<dbReference type="EMBL" id="JYDJ01001156">
    <property type="protein sequence ID" value="KRX32547.1"/>
    <property type="molecule type" value="Genomic_DNA"/>
</dbReference>
<proteinExistence type="predicted"/>
<keyword evidence="3" id="KW-1185">Reference proteome</keyword>
<feature type="signal peptide" evidence="1">
    <location>
        <begin position="1"/>
        <end position="17"/>
    </location>
</feature>
<feature type="non-terminal residue" evidence="2">
    <location>
        <position position="92"/>
    </location>
</feature>
<keyword evidence="1" id="KW-0732">Signal</keyword>
<evidence type="ECO:0000313" key="3">
    <source>
        <dbReference type="Proteomes" id="UP000055048"/>
    </source>
</evidence>
<organism evidence="2 3">
    <name type="scientific">Trichinella murrelli</name>
    <dbReference type="NCBI Taxonomy" id="144512"/>
    <lineage>
        <taxon>Eukaryota</taxon>
        <taxon>Metazoa</taxon>
        <taxon>Ecdysozoa</taxon>
        <taxon>Nematoda</taxon>
        <taxon>Enoplea</taxon>
        <taxon>Dorylaimia</taxon>
        <taxon>Trichinellida</taxon>
        <taxon>Trichinellidae</taxon>
        <taxon>Trichinella</taxon>
    </lineage>
</organism>
<protein>
    <submittedName>
        <fullName evidence="2">Uncharacterized protein</fullName>
    </submittedName>
</protein>